<name>A0A6M3Y1K7_9ZZZZ</name>
<protein>
    <submittedName>
        <fullName evidence="6">Uncharacterized protein</fullName>
    </submittedName>
</protein>
<dbReference type="InterPro" id="IPR055592">
    <property type="entry name" value="DUF7168"/>
</dbReference>
<dbReference type="EMBL" id="MT141405">
    <property type="protein sequence ID" value="QJA60350.1"/>
    <property type="molecule type" value="Genomic_DNA"/>
</dbReference>
<organism evidence="6">
    <name type="scientific">viral metagenome</name>
    <dbReference type="NCBI Taxonomy" id="1070528"/>
    <lineage>
        <taxon>unclassified sequences</taxon>
        <taxon>metagenomes</taxon>
        <taxon>organismal metagenomes</taxon>
    </lineage>
</organism>
<feature type="domain" description="DUF7168" evidence="3">
    <location>
        <begin position="62"/>
        <end position="168"/>
    </location>
</feature>
<evidence type="ECO:0000313" key="6">
    <source>
        <dbReference type="EMBL" id="QJI03952.1"/>
    </source>
</evidence>
<evidence type="ECO:0000256" key="1">
    <source>
        <dbReference type="SAM" id="MobiDB-lite"/>
    </source>
</evidence>
<feature type="region of interest" description="Disordered" evidence="1">
    <location>
        <begin position="212"/>
        <end position="235"/>
    </location>
</feature>
<feature type="domain" description="DUF2786" evidence="2">
    <location>
        <begin position="7"/>
        <end position="46"/>
    </location>
</feature>
<evidence type="ECO:0000313" key="4">
    <source>
        <dbReference type="EMBL" id="QJA60350.1"/>
    </source>
</evidence>
<gene>
    <name evidence="5" type="ORF">MM415A00428_0009</name>
    <name evidence="4" type="ORF">MM415B01127_0027</name>
    <name evidence="6" type="ORF">TM448B05596_0003</name>
</gene>
<dbReference type="Pfam" id="PF10979">
    <property type="entry name" value="DUF2786"/>
    <property type="match status" value="1"/>
</dbReference>
<evidence type="ECO:0000259" key="3">
    <source>
        <dbReference type="Pfam" id="PF23771"/>
    </source>
</evidence>
<dbReference type="AlphaFoldDB" id="A0A6M3Y1K7"/>
<evidence type="ECO:0000313" key="5">
    <source>
        <dbReference type="EMBL" id="QJA82291.1"/>
    </source>
</evidence>
<dbReference type="InterPro" id="IPR024498">
    <property type="entry name" value="DUF2786"/>
</dbReference>
<evidence type="ECO:0000259" key="2">
    <source>
        <dbReference type="Pfam" id="PF10979"/>
    </source>
</evidence>
<proteinExistence type="predicted"/>
<reference evidence="6" key="1">
    <citation type="submission" date="2020-03" db="EMBL/GenBank/DDBJ databases">
        <title>The deep terrestrial virosphere.</title>
        <authorList>
            <person name="Holmfeldt K."/>
            <person name="Nilsson E."/>
            <person name="Simone D."/>
            <person name="Lopez-Fernandez M."/>
            <person name="Wu X."/>
            <person name="de Brujin I."/>
            <person name="Lundin D."/>
            <person name="Andersson A."/>
            <person name="Bertilsson S."/>
            <person name="Dopson M."/>
        </authorList>
    </citation>
    <scope>NUCLEOTIDE SEQUENCE</scope>
    <source>
        <strain evidence="5">MM415A00428</strain>
        <strain evidence="4">MM415B01127</strain>
        <strain evidence="6">TM448B05596</strain>
    </source>
</reference>
<dbReference type="EMBL" id="MT142484">
    <property type="protein sequence ID" value="QJA82291.1"/>
    <property type="molecule type" value="Genomic_DNA"/>
</dbReference>
<accession>A0A6M3Y1K7</accession>
<dbReference type="EMBL" id="MT145134">
    <property type="protein sequence ID" value="QJI03952.1"/>
    <property type="molecule type" value="Genomic_DNA"/>
</dbReference>
<sequence>MDERKQKILDRIKKVMAMANDNGGNEAEKALAFEKMGEMLERHNISISEVESKENLDESIIQVTIDGVTKQCRRWEFLLSGSIARSFDCEVVGSDLRGDYGNWRINFIGHTQDIENVMYFYRYLTRYIGKLSQKQFSRENDRKSYAFGMVSTLDKRLYDLVKGRTKVQVETGTMALVVVKKAAVTKKLADLFPNRRSTGVIKIGNHNAYAKGNKDGENVPLSRAVNGGSQSAQLR</sequence>
<dbReference type="Pfam" id="PF23771">
    <property type="entry name" value="DUF7168"/>
    <property type="match status" value="1"/>
</dbReference>